<keyword evidence="5" id="KW-1185">Reference proteome</keyword>
<keyword evidence="2" id="KW-1133">Transmembrane helix</keyword>
<feature type="chain" id="PRO_5018295790" description="Resistance to inhibitors of cholinesterase protein 3 N-terminal domain-containing protein" evidence="3">
    <location>
        <begin position="23"/>
        <end position="207"/>
    </location>
</feature>
<proteinExistence type="predicted"/>
<protein>
    <recommendedName>
        <fullName evidence="6">Resistance to inhibitors of cholinesterase protein 3 N-terminal domain-containing protein</fullName>
    </recommendedName>
</protein>
<feature type="signal peptide" evidence="3">
    <location>
        <begin position="1"/>
        <end position="22"/>
    </location>
</feature>
<gene>
    <name evidence="4" type="ORF">DUI87_09583</name>
</gene>
<feature type="transmembrane region" description="Helical" evidence="2">
    <location>
        <begin position="74"/>
        <end position="91"/>
    </location>
</feature>
<evidence type="ECO:0000256" key="3">
    <source>
        <dbReference type="SAM" id="SignalP"/>
    </source>
</evidence>
<evidence type="ECO:0000313" key="4">
    <source>
        <dbReference type="EMBL" id="RMC14487.1"/>
    </source>
</evidence>
<sequence>MAFLPLLFVLVQSLIQFPQPAGDGLDEATHRRMQERQELLEHEMTRLLQELEQGLPEQQDEGWGAVLFGALQQWPFWLLAGFLLVLGLCFSRRTRSREASSSGKDLSSCRTLRKERGEEKQEEDSFYSKEGGEETWRRMKDGVIGIVPGDNTAQAKEEESGNVAANTEGLDEASEGGKTRMCRWSKTRTLERKKKDVEMKEKAAVRI</sequence>
<keyword evidence="2" id="KW-0472">Membrane</keyword>
<evidence type="ECO:0000313" key="5">
    <source>
        <dbReference type="Proteomes" id="UP000269221"/>
    </source>
</evidence>
<feature type="region of interest" description="Disordered" evidence="1">
    <location>
        <begin position="100"/>
        <end position="132"/>
    </location>
</feature>
<dbReference type="AlphaFoldDB" id="A0A3M0L5E0"/>
<name>A0A3M0L5E0_HIRRU</name>
<dbReference type="STRING" id="333673.A0A3M0L5E0"/>
<keyword evidence="2" id="KW-0812">Transmembrane</keyword>
<feature type="region of interest" description="Disordered" evidence="1">
    <location>
        <begin position="147"/>
        <end position="181"/>
    </location>
</feature>
<organism evidence="4 5">
    <name type="scientific">Hirundo rustica rustica</name>
    <dbReference type="NCBI Taxonomy" id="333673"/>
    <lineage>
        <taxon>Eukaryota</taxon>
        <taxon>Metazoa</taxon>
        <taxon>Chordata</taxon>
        <taxon>Craniata</taxon>
        <taxon>Vertebrata</taxon>
        <taxon>Euteleostomi</taxon>
        <taxon>Archelosauria</taxon>
        <taxon>Archosauria</taxon>
        <taxon>Dinosauria</taxon>
        <taxon>Saurischia</taxon>
        <taxon>Theropoda</taxon>
        <taxon>Coelurosauria</taxon>
        <taxon>Aves</taxon>
        <taxon>Neognathae</taxon>
        <taxon>Neoaves</taxon>
        <taxon>Telluraves</taxon>
        <taxon>Australaves</taxon>
        <taxon>Passeriformes</taxon>
        <taxon>Sylvioidea</taxon>
        <taxon>Hirundinidae</taxon>
        <taxon>Hirundo</taxon>
    </lineage>
</organism>
<dbReference type="EMBL" id="QRBI01000105">
    <property type="protein sequence ID" value="RMC14487.1"/>
    <property type="molecule type" value="Genomic_DNA"/>
</dbReference>
<evidence type="ECO:0000256" key="1">
    <source>
        <dbReference type="SAM" id="MobiDB-lite"/>
    </source>
</evidence>
<comment type="caution">
    <text evidence="4">The sequence shown here is derived from an EMBL/GenBank/DDBJ whole genome shotgun (WGS) entry which is preliminary data.</text>
</comment>
<accession>A0A3M0L5E0</accession>
<evidence type="ECO:0000256" key="2">
    <source>
        <dbReference type="SAM" id="Phobius"/>
    </source>
</evidence>
<evidence type="ECO:0008006" key="6">
    <source>
        <dbReference type="Google" id="ProtNLM"/>
    </source>
</evidence>
<dbReference type="Proteomes" id="UP000269221">
    <property type="component" value="Unassembled WGS sequence"/>
</dbReference>
<reference evidence="4 5" key="1">
    <citation type="submission" date="2018-07" db="EMBL/GenBank/DDBJ databases">
        <title>A high quality draft genome assembly of the barn swallow (H. rustica rustica).</title>
        <authorList>
            <person name="Formenti G."/>
            <person name="Chiara M."/>
            <person name="Poveda L."/>
            <person name="Francoijs K.-J."/>
            <person name="Bonisoli-Alquati A."/>
            <person name="Canova L."/>
            <person name="Gianfranceschi L."/>
            <person name="Horner D.S."/>
            <person name="Saino N."/>
        </authorList>
    </citation>
    <scope>NUCLEOTIDE SEQUENCE [LARGE SCALE GENOMIC DNA]</scope>
    <source>
        <strain evidence="4">Chelidonia</strain>
        <tissue evidence="4">Blood</tissue>
    </source>
</reference>
<keyword evidence="3" id="KW-0732">Signal</keyword>